<dbReference type="AlphaFoldDB" id="A0A562IY80"/>
<evidence type="ECO:0000313" key="9">
    <source>
        <dbReference type="Proteomes" id="UP000319627"/>
    </source>
</evidence>
<keyword evidence="9" id="KW-1185">Reference proteome</keyword>
<dbReference type="CDD" id="cd06171">
    <property type="entry name" value="Sigma70_r4"/>
    <property type="match status" value="1"/>
</dbReference>
<dbReference type="InterPro" id="IPR036388">
    <property type="entry name" value="WH-like_DNA-bd_sf"/>
</dbReference>
<dbReference type="Pfam" id="PF08281">
    <property type="entry name" value="Sigma70_r4_2"/>
    <property type="match status" value="1"/>
</dbReference>
<dbReference type="EMBL" id="VLKG01000004">
    <property type="protein sequence ID" value="TWH75790.1"/>
    <property type="molecule type" value="Genomic_DNA"/>
</dbReference>
<organism evidence="8 9">
    <name type="scientific">Azomonas agilis</name>
    <dbReference type="NCBI Taxonomy" id="116849"/>
    <lineage>
        <taxon>Bacteria</taxon>
        <taxon>Pseudomonadati</taxon>
        <taxon>Pseudomonadota</taxon>
        <taxon>Gammaproteobacteria</taxon>
        <taxon>Pseudomonadales</taxon>
        <taxon>Pseudomonadaceae</taxon>
        <taxon>Azomonas</taxon>
    </lineage>
</organism>
<dbReference type="PANTHER" id="PTHR43133:SF63">
    <property type="entry name" value="RNA POLYMERASE SIGMA FACTOR FECI-RELATED"/>
    <property type="match status" value="1"/>
</dbReference>
<gene>
    <name evidence="8" type="ORF">LX59_01300</name>
</gene>
<accession>A0A562IY80</accession>
<dbReference type="Gene3D" id="1.10.1740.10">
    <property type="match status" value="1"/>
</dbReference>
<dbReference type="InterPro" id="IPR013249">
    <property type="entry name" value="RNA_pol_sigma70_r4_t2"/>
</dbReference>
<evidence type="ECO:0000256" key="3">
    <source>
        <dbReference type="ARBA" id="ARBA00023082"/>
    </source>
</evidence>
<keyword evidence="4" id="KW-0804">Transcription</keyword>
<dbReference type="GO" id="GO:0006352">
    <property type="term" value="P:DNA-templated transcription initiation"/>
    <property type="evidence" value="ECO:0007669"/>
    <property type="project" value="InterPro"/>
</dbReference>
<dbReference type="InterPro" id="IPR007627">
    <property type="entry name" value="RNA_pol_sigma70_r2"/>
</dbReference>
<dbReference type="SUPFAM" id="SSF88659">
    <property type="entry name" value="Sigma3 and sigma4 domains of RNA polymerase sigma factors"/>
    <property type="match status" value="1"/>
</dbReference>
<name>A0A562IY80_9GAMM</name>
<dbReference type="PANTHER" id="PTHR43133">
    <property type="entry name" value="RNA POLYMERASE ECF-TYPE SIGMA FACTO"/>
    <property type="match status" value="1"/>
</dbReference>
<dbReference type="Gene3D" id="1.10.10.10">
    <property type="entry name" value="Winged helix-like DNA-binding domain superfamily/Winged helix DNA-binding domain"/>
    <property type="match status" value="1"/>
</dbReference>
<dbReference type="SUPFAM" id="SSF88946">
    <property type="entry name" value="Sigma2 domain of RNA polymerase sigma factors"/>
    <property type="match status" value="1"/>
</dbReference>
<dbReference type="GO" id="GO:0003677">
    <property type="term" value="F:DNA binding"/>
    <property type="evidence" value="ECO:0007669"/>
    <property type="project" value="InterPro"/>
</dbReference>
<dbReference type="OrthoDB" id="9797134at2"/>
<dbReference type="InterPro" id="IPR014284">
    <property type="entry name" value="RNA_pol_sigma-70_dom"/>
</dbReference>
<feature type="domain" description="RNA polymerase sigma-70 region 2" evidence="6">
    <location>
        <begin position="31"/>
        <end position="93"/>
    </location>
</feature>
<sequence>MPESQSPTAPSADNNGEHSTPSEEDFLRIFMARRQQMEALVQRRVRCKATAADLIQDLFLRFWKRPKQPIEALDSYLMRSARNLAIDHLRAEQARLRSLDHLEHLYDLPETSSIDHALQAREELQYIERALQALPERTRQIFLLNRVHGCTYADIAYSMNLSQSAVEKHMMRALNACKACLEQQYSDFAAPSGNPRS</sequence>
<feature type="compositionally biased region" description="Polar residues" evidence="5">
    <location>
        <begin position="1"/>
        <end position="19"/>
    </location>
</feature>
<reference evidence="8 9" key="1">
    <citation type="submission" date="2019-07" db="EMBL/GenBank/DDBJ databases">
        <title>Genomic Encyclopedia of Type Strains, Phase I: the one thousand microbial genomes (KMG-I) project.</title>
        <authorList>
            <person name="Kyrpides N."/>
        </authorList>
    </citation>
    <scope>NUCLEOTIDE SEQUENCE [LARGE SCALE GENOMIC DNA]</scope>
    <source>
        <strain evidence="8 9">DSM 375</strain>
    </source>
</reference>
<feature type="domain" description="RNA polymerase sigma factor 70 region 4 type 2" evidence="7">
    <location>
        <begin position="125"/>
        <end position="177"/>
    </location>
</feature>
<evidence type="ECO:0000256" key="5">
    <source>
        <dbReference type="SAM" id="MobiDB-lite"/>
    </source>
</evidence>
<dbReference type="Pfam" id="PF04542">
    <property type="entry name" value="Sigma70_r2"/>
    <property type="match status" value="1"/>
</dbReference>
<comment type="caution">
    <text evidence="8">The sequence shown here is derived from an EMBL/GenBank/DDBJ whole genome shotgun (WGS) entry which is preliminary data.</text>
</comment>
<evidence type="ECO:0000313" key="8">
    <source>
        <dbReference type="EMBL" id="TWH75790.1"/>
    </source>
</evidence>
<evidence type="ECO:0000256" key="1">
    <source>
        <dbReference type="ARBA" id="ARBA00010641"/>
    </source>
</evidence>
<evidence type="ECO:0000256" key="2">
    <source>
        <dbReference type="ARBA" id="ARBA00023015"/>
    </source>
</evidence>
<keyword evidence="2" id="KW-0805">Transcription regulation</keyword>
<feature type="region of interest" description="Disordered" evidence="5">
    <location>
        <begin position="1"/>
        <end position="21"/>
    </location>
</feature>
<evidence type="ECO:0000256" key="4">
    <source>
        <dbReference type="ARBA" id="ARBA00023163"/>
    </source>
</evidence>
<evidence type="ECO:0000259" key="6">
    <source>
        <dbReference type="Pfam" id="PF04542"/>
    </source>
</evidence>
<dbReference type="InterPro" id="IPR013325">
    <property type="entry name" value="RNA_pol_sigma_r2"/>
</dbReference>
<dbReference type="GO" id="GO:0016987">
    <property type="term" value="F:sigma factor activity"/>
    <property type="evidence" value="ECO:0007669"/>
    <property type="project" value="UniProtKB-KW"/>
</dbReference>
<keyword evidence="3" id="KW-0731">Sigma factor</keyword>
<proteinExistence type="inferred from homology"/>
<dbReference type="Proteomes" id="UP000319627">
    <property type="component" value="Unassembled WGS sequence"/>
</dbReference>
<dbReference type="InterPro" id="IPR013324">
    <property type="entry name" value="RNA_pol_sigma_r3/r4-like"/>
</dbReference>
<protein>
    <submittedName>
        <fullName evidence="8">RNA polymerase sigma-70 factor (ECF subfamily)</fullName>
    </submittedName>
</protein>
<dbReference type="InterPro" id="IPR039425">
    <property type="entry name" value="RNA_pol_sigma-70-like"/>
</dbReference>
<dbReference type="RefSeq" id="WP_144571026.1">
    <property type="nucleotide sequence ID" value="NZ_VLKG01000004.1"/>
</dbReference>
<dbReference type="NCBIfam" id="TIGR02937">
    <property type="entry name" value="sigma70-ECF"/>
    <property type="match status" value="1"/>
</dbReference>
<evidence type="ECO:0000259" key="7">
    <source>
        <dbReference type="Pfam" id="PF08281"/>
    </source>
</evidence>
<comment type="similarity">
    <text evidence="1">Belongs to the sigma-70 factor family. ECF subfamily.</text>
</comment>